<dbReference type="EMBL" id="GBRH01191217">
    <property type="protein sequence ID" value="JAE06679.1"/>
    <property type="molecule type" value="Transcribed_RNA"/>
</dbReference>
<proteinExistence type="predicted"/>
<dbReference type="AlphaFoldDB" id="A0A0A9F658"/>
<protein>
    <submittedName>
        <fullName evidence="1">Uncharacterized protein</fullName>
    </submittedName>
</protein>
<organism evidence="1">
    <name type="scientific">Arundo donax</name>
    <name type="common">Giant reed</name>
    <name type="synonym">Donax arundinaceus</name>
    <dbReference type="NCBI Taxonomy" id="35708"/>
    <lineage>
        <taxon>Eukaryota</taxon>
        <taxon>Viridiplantae</taxon>
        <taxon>Streptophyta</taxon>
        <taxon>Embryophyta</taxon>
        <taxon>Tracheophyta</taxon>
        <taxon>Spermatophyta</taxon>
        <taxon>Magnoliopsida</taxon>
        <taxon>Liliopsida</taxon>
        <taxon>Poales</taxon>
        <taxon>Poaceae</taxon>
        <taxon>PACMAD clade</taxon>
        <taxon>Arundinoideae</taxon>
        <taxon>Arundineae</taxon>
        <taxon>Arundo</taxon>
    </lineage>
</organism>
<name>A0A0A9F658_ARUDO</name>
<sequence length="42" mass="4780">MSGSPASQLCTSIAKEITRHICLMLRRRTRYIPLRVKNHGSP</sequence>
<accession>A0A0A9F658</accession>
<reference evidence="1" key="2">
    <citation type="journal article" date="2015" name="Data Brief">
        <title>Shoot transcriptome of the giant reed, Arundo donax.</title>
        <authorList>
            <person name="Barrero R.A."/>
            <person name="Guerrero F.D."/>
            <person name="Moolhuijzen P."/>
            <person name="Goolsby J.A."/>
            <person name="Tidwell J."/>
            <person name="Bellgard S.E."/>
            <person name="Bellgard M.I."/>
        </authorList>
    </citation>
    <scope>NUCLEOTIDE SEQUENCE</scope>
    <source>
        <tissue evidence="1">Shoot tissue taken approximately 20 cm above the soil surface</tissue>
    </source>
</reference>
<evidence type="ECO:0000313" key="1">
    <source>
        <dbReference type="EMBL" id="JAE06679.1"/>
    </source>
</evidence>
<reference evidence="1" key="1">
    <citation type="submission" date="2014-09" db="EMBL/GenBank/DDBJ databases">
        <authorList>
            <person name="Magalhaes I.L.F."/>
            <person name="Oliveira U."/>
            <person name="Santos F.R."/>
            <person name="Vidigal T.H.D.A."/>
            <person name="Brescovit A.D."/>
            <person name="Santos A.J."/>
        </authorList>
    </citation>
    <scope>NUCLEOTIDE SEQUENCE</scope>
    <source>
        <tissue evidence="1">Shoot tissue taken approximately 20 cm above the soil surface</tissue>
    </source>
</reference>